<evidence type="ECO:0000259" key="1">
    <source>
        <dbReference type="PROSITE" id="PS51733"/>
    </source>
</evidence>
<dbReference type="PANTHER" id="PTHR43679">
    <property type="entry name" value="OCTANOYLTRANSFERASE LIPM-RELATED"/>
    <property type="match status" value="1"/>
</dbReference>
<dbReference type="Pfam" id="PF21948">
    <property type="entry name" value="LplA-B_cat"/>
    <property type="match status" value="1"/>
</dbReference>
<protein>
    <recommendedName>
        <fullName evidence="1">BPL/LPL catalytic domain-containing protein</fullName>
    </recommendedName>
</protein>
<proteinExistence type="predicted"/>
<feature type="domain" description="BPL/LPL catalytic" evidence="1">
    <location>
        <begin position="1"/>
        <end position="163"/>
    </location>
</feature>
<dbReference type="Gene3D" id="3.30.930.10">
    <property type="entry name" value="Bira Bifunctional Protein, Domain 2"/>
    <property type="match status" value="1"/>
</dbReference>
<dbReference type="PROSITE" id="PS51733">
    <property type="entry name" value="BPL_LPL_CATALYTIC"/>
    <property type="match status" value="1"/>
</dbReference>
<dbReference type="EMBL" id="BARU01041099">
    <property type="protein sequence ID" value="GAH84810.1"/>
    <property type="molecule type" value="Genomic_DNA"/>
</dbReference>
<organism evidence="2">
    <name type="scientific">marine sediment metagenome</name>
    <dbReference type="NCBI Taxonomy" id="412755"/>
    <lineage>
        <taxon>unclassified sequences</taxon>
        <taxon>metagenomes</taxon>
        <taxon>ecological metagenomes</taxon>
    </lineage>
</organism>
<reference evidence="2" key="1">
    <citation type="journal article" date="2014" name="Front. Microbiol.">
        <title>High frequency of phylogenetically diverse reductive dehalogenase-homologous genes in deep subseafloor sedimentary metagenomes.</title>
        <authorList>
            <person name="Kawai M."/>
            <person name="Futagami T."/>
            <person name="Toyoda A."/>
            <person name="Takaki Y."/>
            <person name="Nishi S."/>
            <person name="Hori S."/>
            <person name="Arai W."/>
            <person name="Tsubouchi T."/>
            <person name="Morono Y."/>
            <person name="Uchiyama I."/>
            <person name="Ito T."/>
            <person name="Fujiyama A."/>
            <person name="Inagaki F."/>
            <person name="Takami H."/>
        </authorList>
    </citation>
    <scope>NUCLEOTIDE SEQUENCE</scope>
    <source>
        <strain evidence="2">Expedition CK06-06</strain>
    </source>
</reference>
<dbReference type="InterPro" id="IPR004143">
    <property type="entry name" value="BPL_LPL_catalytic"/>
</dbReference>
<dbReference type="AlphaFoldDB" id="X1JTR6"/>
<sequence>MEKGYPLVRRPTGGLAVLHEDEMSYSMVGVFARDGFPANRQGAYKKAHESIKEALSTFGFEVNLYHGREPWNKEALCSSSWIAYDIILTGKGKIGGSAQKVNREILLQHGSISLPEGTDGNCLGAKITENFEKFFQTKLKQQELTEAELSLSEKFAKEKYEKWEWNYKGGRFLFLGRD</sequence>
<comment type="caution">
    <text evidence="2">The sequence shown here is derived from an EMBL/GenBank/DDBJ whole genome shotgun (WGS) entry which is preliminary data.</text>
</comment>
<gene>
    <name evidence="2" type="ORF">S03H2_63426</name>
</gene>
<dbReference type="InterPro" id="IPR050664">
    <property type="entry name" value="Octanoyltrans_LipM/LipL"/>
</dbReference>
<dbReference type="InterPro" id="IPR045864">
    <property type="entry name" value="aa-tRNA-synth_II/BPL/LPL"/>
</dbReference>
<dbReference type="SUPFAM" id="SSF55681">
    <property type="entry name" value="Class II aaRS and biotin synthetases"/>
    <property type="match status" value="1"/>
</dbReference>
<name>X1JTR6_9ZZZZ</name>
<accession>X1JTR6</accession>
<evidence type="ECO:0000313" key="2">
    <source>
        <dbReference type="EMBL" id="GAH84810.1"/>
    </source>
</evidence>
<dbReference type="PANTHER" id="PTHR43679:SF2">
    <property type="entry name" value="OCTANOYL-[GCVH]:PROTEIN N-OCTANOYLTRANSFERASE"/>
    <property type="match status" value="1"/>
</dbReference>